<proteinExistence type="predicted"/>
<dbReference type="HOGENOM" id="CLU_1447045_0_0_3"/>
<name>K9ZNM1_ANACC</name>
<reference evidence="2" key="1">
    <citation type="journal article" date="2013" name="Proc. Natl. Acad. Sci. U.S.A.">
        <title>Improving the coverage of the cyanobacterial phylum using diversity-driven genome sequencing.</title>
        <authorList>
            <person name="Shih P.M."/>
            <person name="Wu D."/>
            <person name="Latifi A."/>
            <person name="Axen S.D."/>
            <person name="Fewer D.P."/>
            <person name="Talla E."/>
            <person name="Calteau A."/>
            <person name="Cai F."/>
            <person name="Tandeau de Marsac N."/>
            <person name="Rippka R."/>
            <person name="Herdman M."/>
            <person name="Sivonen K."/>
            <person name="Coursin T."/>
            <person name="Laurent T."/>
            <person name="Goodwin L."/>
            <person name="Nolan M."/>
            <person name="Davenport K.W."/>
            <person name="Han C.S."/>
            <person name="Rubin E.M."/>
            <person name="Eisen J.A."/>
            <person name="Woyke T."/>
            <person name="Gugger M."/>
            <person name="Kerfeld C.A."/>
        </authorList>
    </citation>
    <scope>NUCLEOTIDE SEQUENCE [LARGE SCALE GENOMIC DNA]</scope>
    <source>
        <strain evidence="2">ATCC 27899 / PCC 7122</strain>
    </source>
</reference>
<evidence type="ECO:0000313" key="2">
    <source>
        <dbReference type="Proteomes" id="UP000010474"/>
    </source>
</evidence>
<gene>
    <name evidence="1" type="ordered locus">Anacy_5516</name>
</gene>
<accession>K9ZNM1</accession>
<sequence length="206" mass="22478">MSNITIKEISKQLKIDEDIIRFGLAERYPNSYDSIKEIPLSEYEVIAESLKLAAVSGVKQLAGNVQQSEAIALNTNSDLPTEVKQQLVSGVVNSLSDFYGSYHLSISEISQALAYVSAQKVVSDFTTIHSETVRHGLETYLDDFSNQASEAAQLIMAVDAKDFLAERGINPQGEKKSIAQQKAKTTATAIFSGSSGVFMENLVQNH</sequence>
<keyword evidence="2" id="KW-1185">Reference proteome</keyword>
<dbReference type="STRING" id="272123.Anacy_5516"/>
<dbReference type="PATRIC" id="fig|272123.3.peg.5971"/>
<dbReference type="Proteomes" id="UP000010474">
    <property type="component" value="Chromosome"/>
</dbReference>
<dbReference type="OrthoDB" id="485823at2"/>
<dbReference type="RefSeq" id="WP_015217440.1">
    <property type="nucleotide sequence ID" value="NC_019771.1"/>
</dbReference>
<protein>
    <submittedName>
        <fullName evidence="1">Uncharacterized protein</fullName>
    </submittedName>
</protein>
<organism evidence="1 2">
    <name type="scientific">Anabaena cylindrica (strain ATCC 27899 / PCC 7122)</name>
    <dbReference type="NCBI Taxonomy" id="272123"/>
    <lineage>
        <taxon>Bacteria</taxon>
        <taxon>Bacillati</taxon>
        <taxon>Cyanobacteriota</taxon>
        <taxon>Cyanophyceae</taxon>
        <taxon>Nostocales</taxon>
        <taxon>Nostocaceae</taxon>
        <taxon>Anabaena</taxon>
    </lineage>
</organism>
<dbReference type="AlphaFoldDB" id="K9ZNM1"/>
<evidence type="ECO:0000313" key="1">
    <source>
        <dbReference type="EMBL" id="AFZ60828.1"/>
    </source>
</evidence>
<dbReference type="EMBL" id="CP003659">
    <property type="protein sequence ID" value="AFZ60828.1"/>
    <property type="molecule type" value="Genomic_DNA"/>
</dbReference>
<dbReference type="KEGG" id="acy:Anacy_5516"/>